<proteinExistence type="predicted"/>
<evidence type="ECO:0000256" key="1">
    <source>
        <dbReference type="SAM" id="SignalP"/>
    </source>
</evidence>
<keyword evidence="1" id="KW-0732">Signal</keyword>
<evidence type="ECO:0000313" key="2">
    <source>
        <dbReference type="EMBL" id="AEV26954.1"/>
    </source>
</evidence>
<evidence type="ECO:0000313" key="3">
    <source>
        <dbReference type="Proteomes" id="UP000005633"/>
    </source>
</evidence>
<dbReference type="Proteomes" id="UP000005633">
    <property type="component" value="Chromosome"/>
</dbReference>
<sequence length="123" mass="12895">MKRHLIVAAVVAVIGLAGCATATGTKVAATDVTFIQKGKTTKSELVQKLGQPNGGGIDTNGKETMTWIHARAEADAKTLIPVLGAFIGSSTYETTTLKVILDKRGVVSDYEYNVGRQVSKMGG</sequence>
<gene>
    <name evidence="2" type="ordered locus">Dsui_2603</name>
</gene>
<reference evidence="2 3" key="1">
    <citation type="journal article" date="2012" name="J. Bacteriol.">
        <title>Complete genome sequence of the anaerobic perchlorate-reducing bacterium Azospira suillum strain PS.</title>
        <authorList>
            <person name="Byrne-Bailey K.G."/>
            <person name="Coates J.D."/>
        </authorList>
    </citation>
    <scope>NUCLEOTIDE SEQUENCE [LARGE SCALE GENOMIC DNA]</scope>
    <source>
        <strain evidence="3">ATCC BAA-33 / DSM 13638 / PS</strain>
    </source>
</reference>
<evidence type="ECO:0008006" key="4">
    <source>
        <dbReference type="Google" id="ProtNLM"/>
    </source>
</evidence>
<organism evidence="2 3">
    <name type="scientific">Azospira oryzae (strain ATCC BAA-33 / DSM 13638 / PS)</name>
    <name type="common">Dechlorosoma suillum</name>
    <dbReference type="NCBI Taxonomy" id="640081"/>
    <lineage>
        <taxon>Bacteria</taxon>
        <taxon>Pseudomonadati</taxon>
        <taxon>Pseudomonadota</taxon>
        <taxon>Betaproteobacteria</taxon>
        <taxon>Rhodocyclales</taxon>
        <taxon>Rhodocyclaceae</taxon>
        <taxon>Azospira</taxon>
    </lineage>
</organism>
<feature type="signal peptide" evidence="1">
    <location>
        <begin position="1"/>
        <end position="22"/>
    </location>
</feature>
<dbReference type="PROSITE" id="PS51257">
    <property type="entry name" value="PROKAR_LIPOPROTEIN"/>
    <property type="match status" value="1"/>
</dbReference>
<dbReference type="AlphaFoldDB" id="G8QNR0"/>
<accession>G8QNR0</accession>
<dbReference type="OrthoDB" id="8965157at2"/>
<dbReference type="RefSeq" id="WP_014237635.1">
    <property type="nucleotide sequence ID" value="NC_016616.1"/>
</dbReference>
<dbReference type="KEGG" id="dsu:Dsui_2603"/>
<dbReference type="EMBL" id="CP003153">
    <property type="protein sequence ID" value="AEV26954.1"/>
    <property type="molecule type" value="Genomic_DNA"/>
</dbReference>
<name>G8QNR0_AZOOP</name>
<feature type="chain" id="PRO_5003515017" description="Lipoprotein SmpA/OmlA domain-containing protein" evidence="1">
    <location>
        <begin position="23"/>
        <end position="123"/>
    </location>
</feature>
<protein>
    <recommendedName>
        <fullName evidence="4">Lipoprotein SmpA/OmlA domain-containing protein</fullName>
    </recommendedName>
</protein>
<dbReference type="HOGENOM" id="CLU_1999218_0_0_4"/>